<name>A0AAQ3SPC8_PASNO</name>
<feature type="region of interest" description="Disordered" evidence="1">
    <location>
        <begin position="50"/>
        <end position="98"/>
    </location>
</feature>
<gene>
    <name evidence="2" type="ORF">U9M48_008225</name>
</gene>
<evidence type="ECO:0000313" key="3">
    <source>
        <dbReference type="Proteomes" id="UP001341281"/>
    </source>
</evidence>
<accession>A0AAQ3SPC8</accession>
<evidence type="ECO:0000313" key="2">
    <source>
        <dbReference type="EMBL" id="WVZ57890.1"/>
    </source>
</evidence>
<dbReference type="Proteomes" id="UP001341281">
    <property type="component" value="Chromosome 02"/>
</dbReference>
<evidence type="ECO:0000256" key="1">
    <source>
        <dbReference type="SAM" id="MobiDB-lite"/>
    </source>
</evidence>
<dbReference type="EMBL" id="CP144746">
    <property type="protein sequence ID" value="WVZ57890.1"/>
    <property type="molecule type" value="Genomic_DNA"/>
</dbReference>
<protein>
    <submittedName>
        <fullName evidence="2">Uncharacterized protein</fullName>
    </submittedName>
</protein>
<dbReference type="AlphaFoldDB" id="A0AAQ3SPC8"/>
<reference evidence="2 3" key="1">
    <citation type="submission" date="2024-02" db="EMBL/GenBank/DDBJ databases">
        <title>High-quality chromosome-scale genome assembly of Pensacola bahiagrass (Paspalum notatum Flugge var. saurae).</title>
        <authorList>
            <person name="Vega J.M."/>
            <person name="Podio M."/>
            <person name="Orjuela J."/>
            <person name="Siena L.A."/>
            <person name="Pessino S.C."/>
            <person name="Combes M.C."/>
            <person name="Mariac C."/>
            <person name="Albertini E."/>
            <person name="Pupilli F."/>
            <person name="Ortiz J.P.A."/>
            <person name="Leblanc O."/>
        </authorList>
    </citation>
    <scope>NUCLEOTIDE SEQUENCE [LARGE SCALE GENOMIC DNA]</scope>
    <source>
        <strain evidence="2">R1</strain>
        <tissue evidence="2">Leaf</tissue>
    </source>
</reference>
<sequence length="172" mass="19357">MYFVSLMEAYRGSVSPYYYNKPEKEGSFKAEGKTKPSFAELLAKYQKEGAAKKKGRPCGATSNSSHTSNVQSSSVVKDASAVPNVRVKESTQESECLPPKWCPSGLSHTQKRRLQRLRQQELIEQQKEVTVPVKEARATKQLFVALRRRAFKVIPRVHAIDIEAVIYLGKQV</sequence>
<proteinExistence type="predicted"/>
<keyword evidence="3" id="KW-1185">Reference proteome</keyword>
<organism evidence="2 3">
    <name type="scientific">Paspalum notatum var. saurae</name>
    <dbReference type="NCBI Taxonomy" id="547442"/>
    <lineage>
        <taxon>Eukaryota</taxon>
        <taxon>Viridiplantae</taxon>
        <taxon>Streptophyta</taxon>
        <taxon>Embryophyta</taxon>
        <taxon>Tracheophyta</taxon>
        <taxon>Spermatophyta</taxon>
        <taxon>Magnoliopsida</taxon>
        <taxon>Liliopsida</taxon>
        <taxon>Poales</taxon>
        <taxon>Poaceae</taxon>
        <taxon>PACMAD clade</taxon>
        <taxon>Panicoideae</taxon>
        <taxon>Andropogonodae</taxon>
        <taxon>Paspaleae</taxon>
        <taxon>Paspalinae</taxon>
        <taxon>Paspalum</taxon>
    </lineage>
</organism>
<feature type="compositionally biased region" description="Low complexity" evidence="1">
    <location>
        <begin position="61"/>
        <end position="76"/>
    </location>
</feature>